<dbReference type="AlphaFoldDB" id="A0A9X3NAT9"/>
<sequence length="268" mass="29524">MSPETANLTSRRRDLPFRVVTVAERPDLVEGLIAADSEAYPAFVLHSAFEREWPRIYAEFPEYQFALLDPDSGAVIAHGNSVPFRWDGNVATLPDSATALAERARSTRASGLPPTTLGALQAVVHVEHQGQGRSRQVLMTMAGIAAERGLPDLFAPIRPTHKARYPLSDMAAYVQWRRGDGKSQDPWIRVHHQLGAEPVAIPRAWTTVTGSRAQWEQWTGMSFPQSGSYVVPGGLVPVELDVEADRGHYCEPHVWMHYRIAADVAAAA</sequence>
<accession>A0A9X3NAT9</accession>
<evidence type="ECO:0000313" key="2">
    <source>
        <dbReference type="Proteomes" id="UP001147653"/>
    </source>
</evidence>
<dbReference type="EMBL" id="JAPDDP010000025">
    <property type="protein sequence ID" value="MDA0181689.1"/>
    <property type="molecule type" value="Genomic_DNA"/>
</dbReference>
<reference evidence="1" key="1">
    <citation type="submission" date="2022-10" db="EMBL/GenBank/DDBJ databases">
        <title>The WGS of Solirubrobacter phytolaccae KCTC 29190.</title>
        <authorList>
            <person name="Jiang Z."/>
        </authorList>
    </citation>
    <scope>NUCLEOTIDE SEQUENCE</scope>
    <source>
        <strain evidence="1">KCTC 29190</strain>
    </source>
</reference>
<dbReference type="Gene3D" id="3.40.630.30">
    <property type="match status" value="1"/>
</dbReference>
<dbReference type="RefSeq" id="WP_270026038.1">
    <property type="nucleotide sequence ID" value="NZ_JAPDDP010000025.1"/>
</dbReference>
<dbReference type="Proteomes" id="UP001147653">
    <property type="component" value="Unassembled WGS sequence"/>
</dbReference>
<evidence type="ECO:0000313" key="1">
    <source>
        <dbReference type="EMBL" id="MDA0181689.1"/>
    </source>
</evidence>
<name>A0A9X3NAT9_9ACTN</name>
<proteinExistence type="predicted"/>
<dbReference type="SUPFAM" id="SSF55729">
    <property type="entry name" value="Acyl-CoA N-acyltransferases (Nat)"/>
    <property type="match status" value="1"/>
</dbReference>
<evidence type="ECO:0008006" key="3">
    <source>
        <dbReference type="Google" id="ProtNLM"/>
    </source>
</evidence>
<gene>
    <name evidence="1" type="ORF">OJ997_15390</name>
</gene>
<organism evidence="1 2">
    <name type="scientific">Solirubrobacter phytolaccae</name>
    <dbReference type="NCBI Taxonomy" id="1404360"/>
    <lineage>
        <taxon>Bacteria</taxon>
        <taxon>Bacillati</taxon>
        <taxon>Actinomycetota</taxon>
        <taxon>Thermoleophilia</taxon>
        <taxon>Solirubrobacterales</taxon>
        <taxon>Solirubrobacteraceae</taxon>
        <taxon>Solirubrobacter</taxon>
    </lineage>
</organism>
<keyword evidence="2" id="KW-1185">Reference proteome</keyword>
<protein>
    <recommendedName>
        <fullName evidence="3">N-acetyltransferase</fullName>
    </recommendedName>
</protein>
<dbReference type="InterPro" id="IPR016181">
    <property type="entry name" value="Acyl_CoA_acyltransferase"/>
</dbReference>
<comment type="caution">
    <text evidence="1">The sequence shown here is derived from an EMBL/GenBank/DDBJ whole genome shotgun (WGS) entry which is preliminary data.</text>
</comment>